<name>A0AAQ3UPY5_PASNO</name>
<proteinExistence type="predicted"/>
<evidence type="ECO:0000313" key="2">
    <source>
        <dbReference type="EMBL" id="WVZ93279.1"/>
    </source>
</evidence>
<protein>
    <submittedName>
        <fullName evidence="2">Uncharacterized protein</fullName>
    </submittedName>
</protein>
<evidence type="ECO:0000313" key="3">
    <source>
        <dbReference type="Proteomes" id="UP001341281"/>
    </source>
</evidence>
<organism evidence="2 3">
    <name type="scientific">Paspalum notatum var. saurae</name>
    <dbReference type="NCBI Taxonomy" id="547442"/>
    <lineage>
        <taxon>Eukaryota</taxon>
        <taxon>Viridiplantae</taxon>
        <taxon>Streptophyta</taxon>
        <taxon>Embryophyta</taxon>
        <taxon>Tracheophyta</taxon>
        <taxon>Spermatophyta</taxon>
        <taxon>Magnoliopsida</taxon>
        <taxon>Liliopsida</taxon>
        <taxon>Poales</taxon>
        <taxon>Poaceae</taxon>
        <taxon>PACMAD clade</taxon>
        <taxon>Panicoideae</taxon>
        <taxon>Andropogonodae</taxon>
        <taxon>Paspaleae</taxon>
        <taxon>Paspalinae</taxon>
        <taxon>Paspalum</taxon>
    </lineage>
</organism>
<dbReference type="Proteomes" id="UP001341281">
    <property type="component" value="Chromosome 09"/>
</dbReference>
<feature type="compositionally biased region" description="Polar residues" evidence="1">
    <location>
        <begin position="155"/>
        <end position="164"/>
    </location>
</feature>
<feature type="region of interest" description="Disordered" evidence="1">
    <location>
        <begin position="132"/>
        <end position="164"/>
    </location>
</feature>
<dbReference type="AlphaFoldDB" id="A0AAQ3UPY5"/>
<evidence type="ECO:0000256" key="1">
    <source>
        <dbReference type="SAM" id="MobiDB-lite"/>
    </source>
</evidence>
<sequence>MAGERRVEGSRCPDRVGSGGWRGAGVPGCWRWLLCGAWRGAGRPPAWTLPPWGTQRGIVRQPDWRRPPWDAPRAWSAPAAPRPFPAPLFAAVVLHRRDPGSCRRLRSSTAKELDGRNKRLIQDRNRWQRNFREDYEGIGNQQRQGGEQGKRPSQVKLNAQFISE</sequence>
<reference evidence="2 3" key="1">
    <citation type="submission" date="2024-02" db="EMBL/GenBank/DDBJ databases">
        <title>High-quality chromosome-scale genome assembly of Pensacola bahiagrass (Paspalum notatum Flugge var. saurae).</title>
        <authorList>
            <person name="Vega J.M."/>
            <person name="Podio M."/>
            <person name="Orjuela J."/>
            <person name="Siena L.A."/>
            <person name="Pessino S.C."/>
            <person name="Combes M.C."/>
            <person name="Mariac C."/>
            <person name="Albertini E."/>
            <person name="Pupilli F."/>
            <person name="Ortiz J.P.A."/>
            <person name="Leblanc O."/>
        </authorList>
    </citation>
    <scope>NUCLEOTIDE SEQUENCE [LARGE SCALE GENOMIC DNA]</scope>
    <source>
        <strain evidence="2">R1</strain>
        <tissue evidence="2">Leaf</tissue>
    </source>
</reference>
<gene>
    <name evidence="2" type="ORF">U9M48_039274</name>
</gene>
<dbReference type="EMBL" id="CP144753">
    <property type="protein sequence ID" value="WVZ93279.1"/>
    <property type="molecule type" value="Genomic_DNA"/>
</dbReference>
<keyword evidence="3" id="KW-1185">Reference proteome</keyword>
<accession>A0AAQ3UPY5</accession>